<feature type="transmembrane region" description="Helical" evidence="1">
    <location>
        <begin position="20"/>
        <end position="42"/>
    </location>
</feature>
<sequence>MLSNSRRVLERLRRDDGSAAVEFVLVGVLLTALTLGVIQLAFALHVRNTLLDAAAEGARFAALAGNSPEDGAERTRQLITTAVGADYAAAVSAGYTEYLGVPAAEVTVSAPLPLAGPFGPPRSLEVTGHAAVEALDG</sequence>
<dbReference type="EMBL" id="FUYG01000002">
    <property type="protein sequence ID" value="SKA86949.1"/>
    <property type="molecule type" value="Genomic_DNA"/>
</dbReference>
<dbReference type="RefSeq" id="WP_176141216.1">
    <property type="nucleotide sequence ID" value="NZ_FUYG01000002.1"/>
</dbReference>
<dbReference type="AlphaFoldDB" id="A0A1T4XBY3"/>
<evidence type="ECO:0000313" key="3">
    <source>
        <dbReference type="EMBL" id="SKA86949.1"/>
    </source>
</evidence>
<accession>A0A1T4XBY3</accession>
<reference evidence="4" key="1">
    <citation type="submission" date="2017-02" db="EMBL/GenBank/DDBJ databases">
        <authorList>
            <person name="Varghese N."/>
            <person name="Submissions S."/>
        </authorList>
    </citation>
    <scope>NUCLEOTIDE SEQUENCE [LARGE SCALE GENOMIC DNA]</scope>
    <source>
        <strain evidence="4">VKM Ac-2052</strain>
    </source>
</reference>
<gene>
    <name evidence="3" type="ORF">SAMN06295879_1007</name>
</gene>
<evidence type="ECO:0000313" key="4">
    <source>
        <dbReference type="Proteomes" id="UP000189735"/>
    </source>
</evidence>
<proteinExistence type="predicted"/>
<protein>
    <submittedName>
        <fullName evidence="3">TadE-like protein</fullName>
    </submittedName>
</protein>
<dbReference type="Pfam" id="PF07811">
    <property type="entry name" value="TadE"/>
    <property type="match status" value="1"/>
</dbReference>
<feature type="domain" description="TadE-like" evidence="2">
    <location>
        <begin position="17"/>
        <end position="59"/>
    </location>
</feature>
<name>A0A1T4XBY3_9MICO</name>
<evidence type="ECO:0000256" key="1">
    <source>
        <dbReference type="SAM" id="Phobius"/>
    </source>
</evidence>
<keyword evidence="1" id="KW-1133">Transmembrane helix</keyword>
<keyword evidence="1" id="KW-0472">Membrane</keyword>
<dbReference type="Proteomes" id="UP000189735">
    <property type="component" value="Unassembled WGS sequence"/>
</dbReference>
<evidence type="ECO:0000259" key="2">
    <source>
        <dbReference type="Pfam" id="PF07811"/>
    </source>
</evidence>
<organism evidence="3 4">
    <name type="scientific">Agreia bicolorata</name>
    <dbReference type="NCBI Taxonomy" id="110935"/>
    <lineage>
        <taxon>Bacteria</taxon>
        <taxon>Bacillati</taxon>
        <taxon>Actinomycetota</taxon>
        <taxon>Actinomycetes</taxon>
        <taxon>Micrococcales</taxon>
        <taxon>Microbacteriaceae</taxon>
        <taxon>Agreia</taxon>
    </lineage>
</organism>
<dbReference type="InterPro" id="IPR012495">
    <property type="entry name" value="TadE-like_dom"/>
</dbReference>
<keyword evidence="1" id="KW-0812">Transmembrane</keyword>